<dbReference type="Pfam" id="PF00266">
    <property type="entry name" value="Aminotran_5"/>
    <property type="match status" value="1"/>
</dbReference>
<keyword evidence="1" id="KW-0663">Pyridoxal phosphate</keyword>
<evidence type="ECO:0000259" key="2">
    <source>
        <dbReference type="Pfam" id="PF00266"/>
    </source>
</evidence>
<dbReference type="EMBL" id="PHFL01000049">
    <property type="protein sequence ID" value="RFM24013.1"/>
    <property type="molecule type" value="Genomic_DNA"/>
</dbReference>
<feature type="domain" description="Aminotransferase class V" evidence="2">
    <location>
        <begin position="70"/>
        <end position="389"/>
    </location>
</feature>
<evidence type="ECO:0000313" key="4">
    <source>
        <dbReference type="Proteomes" id="UP000266389"/>
    </source>
</evidence>
<dbReference type="PROSITE" id="PS51318">
    <property type="entry name" value="TAT"/>
    <property type="match status" value="1"/>
</dbReference>
<reference evidence="3 4" key="1">
    <citation type="journal article" date="2011" name="ISME J.">
        <title>Community ecology of hot spring cyanobacterial mats: predominant populations and their functional potential.</title>
        <authorList>
            <person name="Klatt C.G."/>
            <person name="Wood J.M."/>
            <person name="Rusch D.B."/>
            <person name="Bateson M.M."/>
            <person name="Hamamura N."/>
            <person name="Heidelberg J.F."/>
            <person name="Grossman A.R."/>
            <person name="Bhaya D."/>
            <person name="Cohan F.M."/>
            <person name="Kuhl M."/>
            <person name="Bryant D.A."/>
            <person name="Ward D.M."/>
        </authorList>
    </citation>
    <scope>NUCLEOTIDE SEQUENCE [LARGE SCALE GENOMIC DNA]</scope>
    <source>
        <strain evidence="3">OS</strain>
    </source>
</reference>
<dbReference type="Gene3D" id="3.90.1150.10">
    <property type="entry name" value="Aspartate Aminotransferase, domain 1"/>
    <property type="match status" value="1"/>
</dbReference>
<comment type="caution">
    <text evidence="3">The sequence shown here is derived from an EMBL/GenBank/DDBJ whole genome shotgun (WGS) entry which is preliminary data.</text>
</comment>
<name>A0A395LZQ1_9BACT</name>
<dbReference type="PANTHER" id="PTHR43092:SF6">
    <property type="entry name" value="BLR1280 PROTEIN"/>
    <property type="match status" value="1"/>
</dbReference>
<dbReference type="InterPro" id="IPR000192">
    <property type="entry name" value="Aminotrans_V_dom"/>
</dbReference>
<keyword evidence="3" id="KW-0808">Transferase</keyword>
<evidence type="ECO:0000256" key="1">
    <source>
        <dbReference type="ARBA" id="ARBA00022898"/>
    </source>
</evidence>
<proteinExistence type="predicted"/>
<dbReference type="InterPro" id="IPR015422">
    <property type="entry name" value="PyrdxlP-dep_Trfase_small"/>
</dbReference>
<sequence length="448" mass="50993">MLLRRKFLKDTLLAGTGLVFLSGERLAKFAEAMLRYPADVPPERVASDEDFWATVQQAFAVDRSIINFNNGGVCPSPKVVMEALKTYLDYSNLAPSYTMWRHLQPNIETVREGLARHFGCSPEEIAITRNASEALETLQFGLSLRAGDEVITTVQDYPRMITAWEQRVRRDGIVLKKVRYPVPLMNPKDFVSAIEEAITPRTRVIHVSHVVVYTGQILPVHEICRLGKARGIEVIVDGAHSFAHLPFKQADLHCDYFGTSLHKWLYAPIGTGMLYVKKEKIKSIWPLFAAPESMQEDIRKFEEIGTHPAAIHNAIADAIGFHENLGVERKAARLRYQHRRWIERLRKYDNVKFRTNIDDDSQWCGLINVHIEGTDPNKVQSYLFEKHRIYTVAILPTPDIAQAPAKGFSDDFRGIRVTPNVYTRPSEIDRFAEAMERIARGDVKAVKL</sequence>
<dbReference type="SUPFAM" id="SSF53383">
    <property type="entry name" value="PLP-dependent transferases"/>
    <property type="match status" value="1"/>
</dbReference>
<evidence type="ECO:0000313" key="3">
    <source>
        <dbReference type="EMBL" id="RFM24013.1"/>
    </source>
</evidence>
<dbReference type="Gene3D" id="3.40.640.10">
    <property type="entry name" value="Type I PLP-dependent aspartate aminotransferase-like (Major domain)"/>
    <property type="match status" value="1"/>
</dbReference>
<dbReference type="InterPro" id="IPR006311">
    <property type="entry name" value="TAT_signal"/>
</dbReference>
<dbReference type="Proteomes" id="UP000266389">
    <property type="component" value="Unassembled WGS sequence"/>
</dbReference>
<dbReference type="AlphaFoldDB" id="A0A395LZQ1"/>
<gene>
    <name evidence="3" type="ORF">D0433_07900</name>
</gene>
<accession>A0A395LZQ1</accession>
<dbReference type="PANTHER" id="PTHR43092">
    <property type="entry name" value="L-CYSTEINE DESULFHYDRASE"/>
    <property type="match status" value="1"/>
</dbReference>
<dbReference type="InterPro" id="IPR015421">
    <property type="entry name" value="PyrdxlP-dep_Trfase_major"/>
</dbReference>
<keyword evidence="3" id="KW-0032">Aminotransferase</keyword>
<protein>
    <submittedName>
        <fullName evidence="3">Aminotransferase class V-fold PLP-dependent enzyme</fullName>
    </submittedName>
</protein>
<dbReference type="GO" id="GO:0008483">
    <property type="term" value="F:transaminase activity"/>
    <property type="evidence" value="ECO:0007669"/>
    <property type="project" value="UniProtKB-KW"/>
</dbReference>
<dbReference type="InterPro" id="IPR015424">
    <property type="entry name" value="PyrdxlP-dep_Trfase"/>
</dbReference>
<organism evidence="3 4">
    <name type="scientific">Candidatus Thermochlorobacter aerophilus</name>
    <dbReference type="NCBI Taxonomy" id="1868324"/>
    <lineage>
        <taxon>Bacteria</taxon>
        <taxon>Pseudomonadati</taxon>
        <taxon>Chlorobiota</taxon>
        <taxon>Chlorobiia</taxon>
        <taxon>Chlorobiales</taxon>
        <taxon>Candidatus Thermochlorobacteriaceae</taxon>
        <taxon>Candidatus Thermochlorobacter</taxon>
    </lineage>
</organism>